<comment type="caution">
    <text evidence="2">The sequence shown here is derived from an EMBL/GenBank/DDBJ whole genome shotgun (WGS) entry which is preliminary data.</text>
</comment>
<dbReference type="EMBL" id="SSTE01011267">
    <property type="protein sequence ID" value="KAA0051421.1"/>
    <property type="molecule type" value="Genomic_DNA"/>
</dbReference>
<dbReference type="AlphaFoldDB" id="A0A5A7UCZ2"/>
<organism evidence="2 3">
    <name type="scientific">Cucumis melo var. makuwa</name>
    <name type="common">Oriental melon</name>
    <dbReference type="NCBI Taxonomy" id="1194695"/>
    <lineage>
        <taxon>Eukaryota</taxon>
        <taxon>Viridiplantae</taxon>
        <taxon>Streptophyta</taxon>
        <taxon>Embryophyta</taxon>
        <taxon>Tracheophyta</taxon>
        <taxon>Spermatophyta</taxon>
        <taxon>Magnoliopsida</taxon>
        <taxon>eudicotyledons</taxon>
        <taxon>Gunneridae</taxon>
        <taxon>Pentapetalae</taxon>
        <taxon>rosids</taxon>
        <taxon>fabids</taxon>
        <taxon>Cucurbitales</taxon>
        <taxon>Cucurbitaceae</taxon>
        <taxon>Benincaseae</taxon>
        <taxon>Cucumis</taxon>
    </lineage>
</organism>
<evidence type="ECO:0000256" key="1">
    <source>
        <dbReference type="SAM" id="MobiDB-lite"/>
    </source>
</evidence>
<feature type="compositionally biased region" description="Basic residues" evidence="1">
    <location>
        <begin position="91"/>
        <end position="100"/>
    </location>
</feature>
<name>A0A5A7UCZ2_CUCMM</name>
<evidence type="ECO:0000313" key="2">
    <source>
        <dbReference type="EMBL" id="KAA0051421.1"/>
    </source>
</evidence>
<dbReference type="Proteomes" id="UP000321393">
    <property type="component" value="Unassembled WGS sequence"/>
</dbReference>
<dbReference type="OrthoDB" id="1746033at2759"/>
<gene>
    <name evidence="2" type="ORF">E6C27_scaffold55G001660</name>
</gene>
<sequence length="218" mass="24540">MLQKLSIYTVGPPSLPIIRNPTHRPCPPIMDRYHKNYQICPFACYCLSTFCNNPFMRLMVSITDREYSGKPILVCEHYKKQWHSKDECWKGHGRSPRGNKHSSNEQQNSGRTDVREIARTSQPTGSTASQINSPTQGPIAQPRMPQSLGLISVDRKNPWILDSMAIDHLTGFSKHFVSYTPYVGNKKIWIVVGSLAPIAGKGQIVLFDGFSLECFVCA</sequence>
<feature type="compositionally biased region" description="Polar residues" evidence="1">
    <location>
        <begin position="119"/>
        <end position="138"/>
    </location>
</feature>
<proteinExistence type="predicted"/>
<evidence type="ECO:0000313" key="3">
    <source>
        <dbReference type="Proteomes" id="UP000321393"/>
    </source>
</evidence>
<protein>
    <submittedName>
        <fullName evidence="2">Beta-galactosidase</fullName>
    </submittedName>
</protein>
<reference evidence="2 3" key="1">
    <citation type="submission" date="2019-08" db="EMBL/GenBank/DDBJ databases">
        <title>Draft genome sequences of two oriental melons (Cucumis melo L. var makuwa).</title>
        <authorList>
            <person name="Kwon S.-Y."/>
        </authorList>
    </citation>
    <scope>NUCLEOTIDE SEQUENCE [LARGE SCALE GENOMIC DNA]</scope>
    <source>
        <strain evidence="3">cv. SW 3</strain>
        <tissue evidence="2">Leaf</tissue>
    </source>
</reference>
<feature type="region of interest" description="Disordered" evidence="1">
    <location>
        <begin position="88"/>
        <end position="141"/>
    </location>
</feature>
<accession>A0A5A7UCZ2</accession>